<evidence type="ECO:0000259" key="2">
    <source>
        <dbReference type="SMART" id="SM01022"/>
    </source>
</evidence>
<dbReference type="PANTHER" id="PTHR34204:SF2">
    <property type="entry name" value="RNA-BINDING ASCH DOMAIN PROTEIN"/>
    <property type="match status" value="1"/>
</dbReference>
<protein>
    <recommendedName>
        <fullName evidence="2">ASCH domain-containing protein</fullName>
    </recommendedName>
</protein>
<gene>
    <name evidence="3" type="ORF">Agub_g15495</name>
</gene>
<feature type="domain" description="ASCH" evidence="2">
    <location>
        <begin position="31"/>
        <end position="139"/>
    </location>
</feature>
<dbReference type="InterPro" id="IPR007374">
    <property type="entry name" value="ASCH_domain"/>
</dbReference>
<evidence type="ECO:0000313" key="4">
    <source>
        <dbReference type="Proteomes" id="UP001054857"/>
    </source>
</evidence>
<organism evidence="3 4">
    <name type="scientific">Astrephomene gubernaculifera</name>
    <dbReference type="NCBI Taxonomy" id="47775"/>
    <lineage>
        <taxon>Eukaryota</taxon>
        <taxon>Viridiplantae</taxon>
        <taxon>Chlorophyta</taxon>
        <taxon>core chlorophytes</taxon>
        <taxon>Chlorophyceae</taxon>
        <taxon>CS clade</taxon>
        <taxon>Chlamydomonadales</taxon>
        <taxon>Astrephomenaceae</taxon>
        <taxon>Astrephomene</taxon>
    </lineage>
</organism>
<dbReference type="AlphaFoldDB" id="A0AAD3HU08"/>
<name>A0AAD3HU08_9CHLO</name>
<comment type="caution">
    <text evidence="3">The sequence shown here is derived from an EMBL/GenBank/DDBJ whole genome shotgun (WGS) entry which is preliminary data.</text>
</comment>
<keyword evidence="4" id="KW-1185">Reference proteome</keyword>
<dbReference type="EMBL" id="BMAR01000074">
    <property type="protein sequence ID" value="GFR52867.1"/>
    <property type="molecule type" value="Genomic_DNA"/>
</dbReference>
<dbReference type="Pfam" id="PF04266">
    <property type="entry name" value="ASCH"/>
    <property type="match status" value="1"/>
</dbReference>
<dbReference type="SUPFAM" id="SSF88697">
    <property type="entry name" value="PUA domain-like"/>
    <property type="match status" value="1"/>
</dbReference>
<accession>A0AAD3HU08</accession>
<reference evidence="3 4" key="1">
    <citation type="journal article" date="2021" name="Sci. Rep.">
        <title>Genome sequencing of the multicellular alga Astrephomene provides insights into convergent evolution of germ-soma differentiation.</title>
        <authorList>
            <person name="Yamashita S."/>
            <person name="Yamamoto K."/>
            <person name="Matsuzaki R."/>
            <person name="Suzuki S."/>
            <person name="Yamaguchi H."/>
            <person name="Hirooka S."/>
            <person name="Minakuchi Y."/>
            <person name="Miyagishima S."/>
            <person name="Kawachi M."/>
            <person name="Toyoda A."/>
            <person name="Nozaki H."/>
        </authorList>
    </citation>
    <scope>NUCLEOTIDE SEQUENCE [LARGE SCALE GENOMIC DNA]</scope>
    <source>
        <strain evidence="3 4">NIES-4017</strain>
    </source>
</reference>
<evidence type="ECO:0000256" key="1">
    <source>
        <dbReference type="SAM" id="MobiDB-lite"/>
    </source>
</evidence>
<evidence type="ECO:0000313" key="3">
    <source>
        <dbReference type="EMBL" id="GFR52867.1"/>
    </source>
</evidence>
<dbReference type="InterPro" id="IPR015947">
    <property type="entry name" value="PUA-like_sf"/>
</dbReference>
<dbReference type="SMART" id="SM01022">
    <property type="entry name" value="ASCH"/>
    <property type="match status" value="1"/>
</dbReference>
<proteinExistence type="predicted"/>
<dbReference type="PANTHER" id="PTHR34204">
    <property type="entry name" value="RNA-BINDING ASCH DOMAIN PROTEIN"/>
    <property type="match status" value="1"/>
</dbReference>
<dbReference type="Gene3D" id="2.30.130.30">
    <property type="entry name" value="Hypothetical protein"/>
    <property type="match status" value="1"/>
</dbReference>
<dbReference type="Proteomes" id="UP001054857">
    <property type="component" value="Unassembled WGS sequence"/>
</dbReference>
<sequence>MKDAQPPQQQQQDAASSSCKADVRQPISRDSSLMPRYLELIRSGAKTVEGRIRAGKWADVIPGDIFRFFSTEDAAACVTCRAASVRQYNSFQEMLEREGLHACLPGVASLAEGVEVYRGIPGYREREGVEGVVGVGVVVLQDS</sequence>
<feature type="compositionally biased region" description="Low complexity" evidence="1">
    <location>
        <begin position="1"/>
        <end position="18"/>
    </location>
</feature>
<feature type="region of interest" description="Disordered" evidence="1">
    <location>
        <begin position="1"/>
        <end position="26"/>
    </location>
</feature>